<accession>A0A4S1CBL6</accession>
<feature type="chain" id="PRO_5021017563" description="Transporter" evidence="1">
    <location>
        <begin position="25"/>
        <end position="279"/>
    </location>
</feature>
<proteinExistence type="predicted"/>
<evidence type="ECO:0000256" key="1">
    <source>
        <dbReference type="SAM" id="SignalP"/>
    </source>
</evidence>
<feature type="signal peptide" evidence="1">
    <location>
        <begin position="1"/>
        <end position="24"/>
    </location>
</feature>
<dbReference type="AlphaFoldDB" id="A0A4S1CBL6"/>
<keyword evidence="1" id="KW-0732">Signal</keyword>
<keyword evidence="3" id="KW-1185">Reference proteome</keyword>
<comment type="caution">
    <text evidence="2">The sequence shown here is derived from an EMBL/GenBank/DDBJ whole genome shotgun (WGS) entry which is preliminary data.</text>
</comment>
<sequence>MKTLLASLTVVALLGAFQVSNCFAGAWTANKGGFYEKASFNFYYADKNFDRDGNRRDLSDRGKFTDYNLSNYFEYGLIDSLTVLNSISYKWLENDNDLSRATAHGIGDIDFGARYRLFQSDAVGVISTQLLVKVPGGYDRNDPLPMGNDQYDTELRLLYGRSLYPKLPGYANLEIGYRLRAGDPSDELRYLVEIGFDLGKNFFTRAKLDGIYSINNGSKVDGSGNPTTTNNFDLGKLDLTLGYQVTPAMGVELGYRPDLYGQNTAAGANYSVALYFKTP</sequence>
<dbReference type="Proteomes" id="UP000306416">
    <property type="component" value="Unassembled WGS sequence"/>
</dbReference>
<name>A0A4S1CBL6_9BACT</name>
<protein>
    <recommendedName>
        <fullName evidence="4">Transporter</fullName>
    </recommendedName>
</protein>
<dbReference type="EMBL" id="SRSC01000004">
    <property type="protein sequence ID" value="TGU70758.1"/>
    <property type="molecule type" value="Genomic_DNA"/>
</dbReference>
<organism evidence="2 3">
    <name type="scientific">Geomonas terrae</name>
    <dbReference type="NCBI Taxonomy" id="2562681"/>
    <lineage>
        <taxon>Bacteria</taxon>
        <taxon>Pseudomonadati</taxon>
        <taxon>Thermodesulfobacteriota</taxon>
        <taxon>Desulfuromonadia</taxon>
        <taxon>Geobacterales</taxon>
        <taxon>Geobacteraceae</taxon>
        <taxon>Geomonas</taxon>
    </lineage>
</organism>
<evidence type="ECO:0000313" key="3">
    <source>
        <dbReference type="Proteomes" id="UP000306416"/>
    </source>
</evidence>
<evidence type="ECO:0008006" key="4">
    <source>
        <dbReference type="Google" id="ProtNLM"/>
    </source>
</evidence>
<evidence type="ECO:0000313" key="2">
    <source>
        <dbReference type="EMBL" id="TGU70758.1"/>
    </source>
</evidence>
<reference evidence="2 3" key="1">
    <citation type="submission" date="2019-04" db="EMBL/GenBank/DDBJ databases">
        <title>Geobacter oryzae sp. nov., ferric-reducing bacteria isolated from paddy soil.</title>
        <authorList>
            <person name="Xu Z."/>
            <person name="Masuda Y."/>
            <person name="Itoh H."/>
            <person name="Senoo K."/>
        </authorList>
    </citation>
    <scope>NUCLEOTIDE SEQUENCE [LARGE SCALE GENOMIC DNA]</scope>
    <source>
        <strain evidence="2 3">Red111</strain>
    </source>
</reference>
<dbReference type="RefSeq" id="WP_135872065.1">
    <property type="nucleotide sequence ID" value="NZ_SRSC01000004.1"/>
</dbReference>
<gene>
    <name evidence="2" type="ORF">E4633_17340</name>
</gene>